<dbReference type="PANTHER" id="PTHR13906:SF4">
    <property type="entry name" value="LYSOPHOSPHOLIPID ACYLTRANSFERASE 6"/>
    <property type="match status" value="1"/>
</dbReference>
<feature type="region of interest" description="Disordered" evidence="7">
    <location>
        <begin position="579"/>
        <end position="599"/>
    </location>
</feature>
<keyword evidence="5 8" id="KW-0472">Membrane</keyword>
<feature type="transmembrane region" description="Helical" evidence="8">
    <location>
        <begin position="51"/>
        <end position="66"/>
    </location>
</feature>
<comment type="subcellular location">
    <subcellularLocation>
        <location evidence="1">Membrane</location>
        <topology evidence="1">Multi-pass membrane protein</topology>
    </subcellularLocation>
</comment>
<keyword evidence="3 8" id="KW-0812">Transmembrane</keyword>
<protein>
    <submittedName>
        <fullName evidence="9">Related to Lysophospholipid acyltransferase</fullName>
    </submittedName>
</protein>
<evidence type="ECO:0000256" key="2">
    <source>
        <dbReference type="ARBA" id="ARBA00022679"/>
    </source>
</evidence>
<keyword evidence="4 8" id="KW-1133">Transmembrane helix</keyword>
<evidence type="ECO:0000256" key="1">
    <source>
        <dbReference type="ARBA" id="ARBA00004141"/>
    </source>
</evidence>
<keyword evidence="2 9" id="KW-0808">Transferase</keyword>
<dbReference type="VEuPathDB" id="FungiDB:SCODWIG_02202"/>
<keyword evidence="10" id="KW-1185">Reference proteome</keyword>
<dbReference type="GO" id="GO:0047184">
    <property type="term" value="F:1-acylglycerophosphocholine O-acyltransferase activity"/>
    <property type="evidence" value="ECO:0007669"/>
    <property type="project" value="TreeGrafter"/>
</dbReference>
<feature type="transmembrane region" description="Helical" evidence="8">
    <location>
        <begin position="459"/>
        <end position="480"/>
    </location>
</feature>
<evidence type="ECO:0000313" key="10">
    <source>
        <dbReference type="Proteomes" id="UP000262825"/>
    </source>
</evidence>
<dbReference type="Pfam" id="PF03062">
    <property type="entry name" value="MBOAT"/>
    <property type="match status" value="1"/>
</dbReference>
<dbReference type="EMBL" id="UFAJ01000354">
    <property type="protein sequence ID" value="SSD60441.1"/>
    <property type="molecule type" value="Genomic_DNA"/>
</dbReference>
<evidence type="ECO:0000256" key="3">
    <source>
        <dbReference type="ARBA" id="ARBA00022692"/>
    </source>
</evidence>
<reference evidence="10" key="1">
    <citation type="submission" date="2018-06" db="EMBL/GenBank/DDBJ databases">
        <authorList>
            <person name="Guldener U."/>
        </authorList>
    </citation>
    <scope>NUCLEOTIDE SEQUENCE [LARGE SCALE GENOMIC DNA]</scope>
    <source>
        <strain evidence="10">UTAD17</strain>
    </source>
</reference>
<name>A0A376B736_9ASCO</name>
<organism evidence="9 10">
    <name type="scientific">Saccharomycodes ludwigii</name>
    <dbReference type="NCBI Taxonomy" id="36035"/>
    <lineage>
        <taxon>Eukaryota</taxon>
        <taxon>Fungi</taxon>
        <taxon>Dikarya</taxon>
        <taxon>Ascomycota</taxon>
        <taxon>Saccharomycotina</taxon>
        <taxon>Saccharomycetes</taxon>
        <taxon>Saccharomycodales</taxon>
        <taxon>Saccharomycodaceae</taxon>
        <taxon>Saccharomycodes</taxon>
    </lineage>
</organism>
<sequence>MYNPISNKIEELSQSLGADDIVVKIAICSFISFPLNAIMKRLPDRNYNLKCWYILFISSLYLFGILNNFSCFRSLFISSMATYLISRFLSHSKLMPWINFLFVMTHLEINHITLTDDTSSYITTGAQMVLVMKLTSFAWSYYDGQQNSNASTAKTLTPYQKTKMIVRHPSPLEYLAYCFFYPSLLTGPSFDFVDFESWLHLEIFKDLPESKKPNKHWFGHQGKREIPKNGLLASRKIVESMIWLILFTYSDKFAPLAPVLANNGKDFIKSHCFIYRIFYLWLLGFTFRFKYYSAWTIAEASCILCGLGYNGYDAKTGKIKWNRVQNIDIKGFEFAQNTHVALEAWNQNTNKWLKYYVYLRVSKPGSKPGFRSTLITFVTSALWHGTKPGYYLTFITGAFYQTCGKLFRRNIRPVFMDKDGITPLMPRKRIYDLISYIVTQLAFGYMVQPFIVLNLNESLIIWSTVYYYIDIGIIVTLFLFKGPYSKKFIKLLRSHSLQYKQAKNSNTVINYSANMPISPDAINLGLPDLDETSVAEVKKDFNEFKKEYNEWREKKGLEIEEDNLQKAFEKFRDEIKGHNDKTEKRMSFSEYSPKPIKDD</sequence>
<evidence type="ECO:0000256" key="5">
    <source>
        <dbReference type="ARBA" id="ARBA00023136"/>
    </source>
</evidence>
<evidence type="ECO:0000256" key="7">
    <source>
        <dbReference type="SAM" id="MobiDB-lite"/>
    </source>
</evidence>
<dbReference type="GO" id="GO:0003841">
    <property type="term" value="F:1-acylglycerol-3-phosphate O-acyltransferase activity"/>
    <property type="evidence" value="ECO:0007669"/>
    <property type="project" value="TreeGrafter"/>
</dbReference>
<dbReference type="GO" id="GO:0005783">
    <property type="term" value="C:endoplasmic reticulum"/>
    <property type="evidence" value="ECO:0007669"/>
    <property type="project" value="TreeGrafter"/>
</dbReference>
<dbReference type="GO" id="GO:0030258">
    <property type="term" value="P:lipid modification"/>
    <property type="evidence" value="ECO:0007669"/>
    <property type="project" value="TreeGrafter"/>
</dbReference>
<dbReference type="GO" id="GO:0016020">
    <property type="term" value="C:membrane"/>
    <property type="evidence" value="ECO:0007669"/>
    <property type="project" value="UniProtKB-SubCell"/>
</dbReference>
<keyword evidence="6 9" id="KW-0012">Acyltransferase</keyword>
<dbReference type="PANTHER" id="PTHR13906">
    <property type="entry name" value="PORCUPINE"/>
    <property type="match status" value="1"/>
</dbReference>
<dbReference type="InterPro" id="IPR004299">
    <property type="entry name" value="MBOAT_fam"/>
</dbReference>
<evidence type="ECO:0000256" key="6">
    <source>
        <dbReference type="ARBA" id="ARBA00023315"/>
    </source>
</evidence>
<dbReference type="Proteomes" id="UP000262825">
    <property type="component" value="Unassembled WGS sequence"/>
</dbReference>
<feature type="transmembrane region" description="Helical" evidence="8">
    <location>
        <begin position="21"/>
        <end position="39"/>
    </location>
</feature>
<dbReference type="InterPro" id="IPR049941">
    <property type="entry name" value="LPLAT_7/PORCN-like"/>
</dbReference>
<gene>
    <name evidence="9" type="ORF">SCODWIG_02202</name>
</gene>
<accession>A0A376B736</accession>
<dbReference type="GO" id="GO:0046474">
    <property type="term" value="P:glycerophospholipid biosynthetic process"/>
    <property type="evidence" value="ECO:0007669"/>
    <property type="project" value="TreeGrafter"/>
</dbReference>
<evidence type="ECO:0000313" key="9">
    <source>
        <dbReference type="EMBL" id="SSD60441.1"/>
    </source>
</evidence>
<feature type="transmembrane region" description="Helical" evidence="8">
    <location>
        <begin position="433"/>
        <end position="453"/>
    </location>
</feature>
<evidence type="ECO:0000256" key="4">
    <source>
        <dbReference type="ARBA" id="ARBA00022989"/>
    </source>
</evidence>
<evidence type="ECO:0000256" key="8">
    <source>
        <dbReference type="SAM" id="Phobius"/>
    </source>
</evidence>
<proteinExistence type="predicted"/>
<feature type="transmembrane region" description="Helical" evidence="8">
    <location>
        <begin position="273"/>
        <end position="291"/>
    </location>
</feature>
<dbReference type="AlphaFoldDB" id="A0A376B736"/>